<evidence type="ECO:0000256" key="1">
    <source>
        <dbReference type="ARBA" id="ARBA00004141"/>
    </source>
</evidence>
<sequence length="336" mass="37434">MADVWTARELPVALSVFNVVPFCGPAAGQLVSSYLVPLTKSWPWTQWPTLFLAVVTYATILPMPETYKPAIKSAPDILDEKGSKRLGEHIRTFLAAVPFVRPLHMLVHEPVVCLFSLYIAFNFTAIYCFSASIPFVFKTQYGFSPQSQGLVFTGLMIGYLISGPTMIVPYTIQMRRNHGIPPTNTPIPDAEESPETKSQPETLLWPALLGAVALPVSFFWFGWSAEAKVHWACPIAALALYSWGNNLLYNAAQLYLLETYGSRYGASATAANNLLRYIWAAILPLFMTTMYSNLGTGWASSLLGFILVLFMPIPWALRYFGPRLRAKSVYLKREGI</sequence>
<evidence type="ECO:0000313" key="7">
    <source>
        <dbReference type="Proteomes" id="UP000799753"/>
    </source>
</evidence>
<evidence type="ECO:0000313" key="6">
    <source>
        <dbReference type="EMBL" id="KAF2634034.1"/>
    </source>
</evidence>
<keyword evidence="4 5" id="KW-0472">Membrane</keyword>
<organism evidence="6 7">
    <name type="scientific">Massarina eburnea CBS 473.64</name>
    <dbReference type="NCBI Taxonomy" id="1395130"/>
    <lineage>
        <taxon>Eukaryota</taxon>
        <taxon>Fungi</taxon>
        <taxon>Dikarya</taxon>
        <taxon>Ascomycota</taxon>
        <taxon>Pezizomycotina</taxon>
        <taxon>Dothideomycetes</taxon>
        <taxon>Pleosporomycetidae</taxon>
        <taxon>Pleosporales</taxon>
        <taxon>Massarineae</taxon>
        <taxon>Massarinaceae</taxon>
        <taxon>Massarina</taxon>
    </lineage>
</organism>
<feature type="transmembrane region" description="Helical" evidence="5">
    <location>
        <begin position="229"/>
        <end position="252"/>
    </location>
</feature>
<feature type="transmembrane region" description="Helical" evidence="5">
    <location>
        <begin position="203"/>
        <end position="223"/>
    </location>
</feature>
<dbReference type="GO" id="GO:0005886">
    <property type="term" value="C:plasma membrane"/>
    <property type="evidence" value="ECO:0007669"/>
    <property type="project" value="TreeGrafter"/>
</dbReference>
<evidence type="ECO:0000256" key="4">
    <source>
        <dbReference type="ARBA" id="ARBA00023136"/>
    </source>
</evidence>
<evidence type="ECO:0000256" key="5">
    <source>
        <dbReference type="SAM" id="Phobius"/>
    </source>
</evidence>
<reference evidence="6" key="1">
    <citation type="journal article" date="2020" name="Stud. Mycol.">
        <title>101 Dothideomycetes genomes: a test case for predicting lifestyles and emergence of pathogens.</title>
        <authorList>
            <person name="Haridas S."/>
            <person name="Albert R."/>
            <person name="Binder M."/>
            <person name="Bloem J."/>
            <person name="Labutti K."/>
            <person name="Salamov A."/>
            <person name="Andreopoulos B."/>
            <person name="Baker S."/>
            <person name="Barry K."/>
            <person name="Bills G."/>
            <person name="Bluhm B."/>
            <person name="Cannon C."/>
            <person name="Castanera R."/>
            <person name="Culley D."/>
            <person name="Daum C."/>
            <person name="Ezra D."/>
            <person name="Gonzalez J."/>
            <person name="Henrissat B."/>
            <person name="Kuo A."/>
            <person name="Liang C."/>
            <person name="Lipzen A."/>
            <person name="Lutzoni F."/>
            <person name="Magnuson J."/>
            <person name="Mondo S."/>
            <person name="Nolan M."/>
            <person name="Ohm R."/>
            <person name="Pangilinan J."/>
            <person name="Park H.-J."/>
            <person name="Ramirez L."/>
            <person name="Alfaro M."/>
            <person name="Sun H."/>
            <person name="Tritt A."/>
            <person name="Yoshinaga Y."/>
            <person name="Zwiers L.-H."/>
            <person name="Turgeon B."/>
            <person name="Goodwin S."/>
            <person name="Spatafora J."/>
            <person name="Crous P."/>
            <person name="Grigoriev I."/>
        </authorList>
    </citation>
    <scope>NUCLEOTIDE SEQUENCE</scope>
    <source>
        <strain evidence="6">CBS 473.64</strain>
    </source>
</reference>
<evidence type="ECO:0000256" key="2">
    <source>
        <dbReference type="ARBA" id="ARBA00022692"/>
    </source>
</evidence>
<dbReference type="PANTHER" id="PTHR23502">
    <property type="entry name" value="MAJOR FACILITATOR SUPERFAMILY"/>
    <property type="match status" value="1"/>
</dbReference>
<gene>
    <name evidence="6" type="ORF">P280DRAFT_474935</name>
</gene>
<evidence type="ECO:0000256" key="3">
    <source>
        <dbReference type="ARBA" id="ARBA00022989"/>
    </source>
</evidence>
<feature type="transmembrane region" description="Helical" evidence="5">
    <location>
        <begin position="273"/>
        <end position="292"/>
    </location>
</feature>
<keyword evidence="2 5" id="KW-0812">Transmembrane</keyword>
<dbReference type="InterPro" id="IPR036259">
    <property type="entry name" value="MFS_trans_sf"/>
</dbReference>
<feature type="transmembrane region" description="Helical" evidence="5">
    <location>
        <begin position="12"/>
        <end position="32"/>
    </location>
</feature>
<dbReference type="Pfam" id="PF07690">
    <property type="entry name" value="MFS_1"/>
    <property type="match status" value="1"/>
</dbReference>
<protein>
    <submittedName>
        <fullName evidence="6">MFS general substrate transporter</fullName>
    </submittedName>
</protein>
<feature type="transmembrane region" description="Helical" evidence="5">
    <location>
        <begin position="111"/>
        <end position="137"/>
    </location>
</feature>
<dbReference type="OrthoDB" id="3936150at2759"/>
<feature type="transmembrane region" description="Helical" evidence="5">
    <location>
        <begin position="298"/>
        <end position="317"/>
    </location>
</feature>
<dbReference type="InterPro" id="IPR011701">
    <property type="entry name" value="MFS"/>
</dbReference>
<name>A0A6A6RJ93_9PLEO</name>
<dbReference type="Gene3D" id="1.20.1250.20">
    <property type="entry name" value="MFS general substrate transporter like domains"/>
    <property type="match status" value="1"/>
</dbReference>
<proteinExistence type="predicted"/>
<dbReference type="EMBL" id="MU006904">
    <property type="protein sequence ID" value="KAF2634034.1"/>
    <property type="molecule type" value="Genomic_DNA"/>
</dbReference>
<feature type="transmembrane region" description="Helical" evidence="5">
    <location>
        <begin position="44"/>
        <end position="63"/>
    </location>
</feature>
<feature type="transmembrane region" description="Helical" evidence="5">
    <location>
        <begin position="149"/>
        <end position="172"/>
    </location>
</feature>
<comment type="subcellular location">
    <subcellularLocation>
        <location evidence="1">Membrane</location>
        <topology evidence="1">Multi-pass membrane protein</topology>
    </subcellularLocation>
</comment>
<dbReference type="AlphaFoldDB" id="A0A6A6RJ93"/>
<dbReference type="Proteomes" id="UP000799753">
    <property type="component" value="Unassembled WGS sequence"/>
</dbReference>
<dbReference type="GO" id="GO:0000297">
    <property type="term" value="F:spermine transmembrane transporter activity"/>
    <property type="evidence" value="ECO:0007669"/>
    <property type="project" value="TreeGrafter"/>
</dbReference>
<keyword evidence="3 5" id="KW-1133">Transmembrane helix</keyword>
<dbReference type="GO" id="GO:0015606">
    <property type="term" value="F:spermidine transmembrane transporter activity"/>
    <property type="evidence" value="ECO:0007669"/>
    <property type="project" value="TreeGrafter"/>
</dbReference>
<accession>A0A6A6RJ93</accession>
<dbReference type="PANTHER" id="PTHR23502:SF38">
    <property type="entry name" value="POLYAMINE TRANSPORTER 4"/>
    <property type="match status" value="1"/>
</dbReference>
<dbReference type="SUPFAM" id="SSF103473">
    <property type="entry name" value="MFS general substrate transporter"/>
    <property type="match status" value="1"/>
</dbReference>
<keyword evidence="7" id="KW-1185">Reference proteome</keyword>